<sequence>MCRHSARWSLFSCLLLVNVICLTSATLVDSQNSDFSDKPNGNSELPDLVQVDRSHPSSNQTNPVFASQHNPPNTTDSLTSDPFKPNRLKKRWSKDYGTSQAERRTFYPFKAVPRPQPNNGLPFKGYRPPKAPHIGYPVARPPYQPQPNRPTQPPHSYGVPKPTGYPASNYHQQEIYITYPPATTVRYPQTTGNSNLGGSYGPVITPSYVTTTPETNTGYRPPKPTAPYVPSKPIYEVPTSYPNPSYVTNKPDYYLPSTTQIPYITPNPSYPLPLDQGVYPGYPVSPNGGGSYNPGPGYPSPSLETSDSHKPHYPVPPSSGYPSYPASSGGSYHGSTPVGSPPPIFVFIPKPGYYNTQHSNSKPGNYHKPSGTYPVHYHSTPRPSGIPNGQYYPAPVPIKPPKPVGVYPPAKAPSTAYGLPKPQRPTQQYPTSFYSGKTGAGTSVPNYNSASYAVENQLNIQPSYDNNKGGILATQLYQSTTPSISQSVTPAQPNVFQRGNVSQRPANSPATYSTVVHDFIALPDQSGESQLNSFNKQNKSWLFGAESSLILAVTELPDIIGNLPYYQDEFRVPFQSINKRPIKNDCGGSWVVLNQPPAKYVDPTQVQVEPIYLPAQEAATGGFHSNFNGPFFRSPKEADDPIPTPRVNELSVVDPNTSNAYESYVPDFLIFATTPYTELSSTTGTTEGIWRKPNSLVSSVSFFPSPSIQDDLITASEQRSSSSGITVVIPESTDPVKTLTSTENSVILSLNANNLQDDDSDEIDESEQGKRNSPSPFLATVFSSVNKENDDDDSDSVVNETTDNNLGTNANSSGTEDSLIRHLRSANLRVLSSLINQAEIASLFQDQEYTLMAPSNAAFNKISASQRRRWITRPDSLREVLLNHVIPNHLNSSSFENEATHVTLAGSHRLRINIYNATDNRDTVTTVNGARFLTNDLRIGKLLVHIVDRVLMPSPTPSQTILDILNDGGSVILFANQFNQHERKKGVSPINDNEMSSAGNTFLRLNSTVSQPGSPTSLRGAERLSMMGSAGDGGVTIAMIGTPSVNGAAKGTRSSRCGGVCWRYLSSNPRLRKGLAHAGLVVLLCLYTAAGASVFQWLEQPHELEQSTILQNRVVAQREELIKMWKEAHDHPTYDQSLLEERMSVYEDVLQVSIHSMSLLSLVFREAVSNRVPLQAGVASAHWTYTQSVFFASTVLTTIGYGNIAPQTTNGRIFCIFFALIGIPFTLTVIADLGMLMASAVAAVYRNVNQRSTWTKSEAAQTFGKKYGKSLSVVLVVALLIVYIAIGGGIFMIWEDWNFLESFYFCFITMTTIGFGDLVPAQTAYMLVSIAYILVGLALTTSIIELIRRQYAQSWKKMQELTNRLQGLTGPLAETLRRISEQAGKMNSDGKLDPALLKELADLKFALNAVNAEMRRPSVSNLLQQPITEEADVFGSSTALDDFSSNGSNSSNAWPMEWDECWEERWAAIEEMMISNKAFKDRVMRILSQTSIKV</sequence>
<feature type="compositionally biased region" description="Polar residues" evidence="9">
    <location>
        <begin position="56"/>
        <end position="80"/>
    </location>
</feature>
<evidence type="ECO:0000256" key="11">
    <source>
        <dbReference type="SAM" id="SignalP"/>
    </source>
</evidence>
<feature type="transmembrane region" description="Helical" evidence="10">
    <location>
        <begin position="1271"/>
        <end position="1294"/>
    </location>
</feature>
<feature type="transmembrane region" description="Helical" evidence="10">
    <location>
        <begin position="1324"/>
        <end position="1347"/>
    </location>
</feature>
<dbReference type="Gene3D" id="1.10.287.70">
    <property type="match status" value="1"/>
</dbReference>
<dbReference type="PANTHER" id="PTHR11003:SF142">
    <property type="entry name" value="POTASSIUM CHANNEL DOMAIN-CONTAINING PROTEIN"/>
    <property type="match status" value="1"/>
</dbReference>
<feature type="domain" description="FAS1" evidence="12">
    <location>
        <begin position="815"/>
        <end position="951"/>
    </location>
</feature>
<comment type="subcellular location">
    <subcellularLocation>
        <location evidence="1">Membrane</location>
        <topology evidence="1">Multi-pass membrane protein</topology>
    </subcellularLocation>
</comment>
<feature type="transmembrane region" description="Helical" evidence="10">
    <location>
        <begin position="1216"/>
        <end position="1245"/>
    </location>
</feature>
<feature type="region of interest" description="Disordered" evidence="9">
    <location>
        <begin position="281"/>
        <end position="336"/>
    </location>
</feature>
<feature type="compositionally biased region" description="Polar residues" evidence="9">
    <location>
        <begin position="31"/>
        <end position="43"/>
    </location>
</feature>
<dbReference type="OrthoDB" id="286301at2759"/>
<dbReference type="GO" id="GO:0030322">
    <property type="term" value="P:stabilization of membrane potential"/>
    <property type="evidence" value="ECO:0007669"/>
    <property type="project" value="TreeGrafter"/>
</dbReference>
<dbReference type="PANTHER" id="PTHR11003">
    <property type="entry name" value="POTASSIUM CHANNEL, SUBFAMILY K"/>
    <property type="match status" value="1"/>
</dbReference>
<evidence type="ECO:0000256" key="10">
    <source>
        <dbReference type="SAM" id="Phobius"/>
    </source>
</evidence>
<feature type="compositionally biased region" description="Polar residues" evidence="9">
    <location>
        <begin position="804"/>
        <end position="816"/>
    </location>
</feature>
<dbReference type="Gene3D" id="2.30.180.10">
    <property type="entry name" value="FAS1 domain"/>
    <property type="match status" value="1"/>
</dbReference>
<dbReference type="SUPFAM" id="SSF82153">
    <property type="entry name" value="FAS1 domain"/>
    <property type="match status" value="1"/>
</dbReference>
<dbReference type="SUPFAM" id="SSF81324">
    <property type="entry name" value="Voltage-gated potassium channels"/>
    <property type="match status" value="2"/>
</dbReference>
<keyword evidence="11" id="KW-0732">Signal</keyword>
<feature type="chain" id="PRO_5007851320" description="FAS1 domain-containing protein" evidence="11">
    <location>
        <begin position="26"/>
        <end position="1494"/>
    </location>
</feature>
<evidence type="ECO:0000259" key="12">
    <source>
        <dbReference type="PROSITE" id="PS50213"/>
    </source>
</evidence>
<feature type="region of interest" description="Disordered" evidence="9">
    <location>
        <begin position="31"/>
        <end position="99"/>
    </location>
</feature>
<dbReference type="GO" id="GO:0022841">
    <property type="term" value="F:potassium ion leak channel activity"/>
    <property type="evidence" value="ECO:0007669"/>
    <property type="project" value="TreeGrafter"/>
</dbReference>
<dbReference type="SMART" id="SM00554">
    <property type="entry name" value="FAS1"/>
    <property type="match status" value="1"/>
</dbReference>
<dbReference type="PRINTS" id="PR01333">
    <property type="entry name" value="2POREKCHANEL"/>
</dbReference>
<comment type="similarity">
    <text evidence="8">Belongs to the two pore domain potassium channel (TC 1.A.1.8) family.</text>
</comment>
<dbReference type="Proteomes" id="UP000076858">
    <property type="component" value="Unassembled WGS sequence"/>
</dbReference>
<feature type="region of interest" description="Disordered" evidence="9">
    <location>
        <begin position="753"/>
        <end position="817"/>
    </location>
</feature>
<dbReference type="InterPro" id="IPR000782">
    <property type="entry name" value="FAS1_domain"/>
</dbReference>
<dbReference type="PROSITE" id="PS50213">
    <property type="entry name" value="FAS1"/>
    <property type="match status" value="1"/>
</dbReference>
<feature type="compositionally biased region" description="Low complexity" evidence="9">
    <location>
        <begin position="320"/>
        <end position="335"/>
    </location>
</feature>
<evidence type="ECO:0000256" key="8">
    <source>
        <dbReference type="RuleBase" id="RU003857"/>
    </source>
</evidence>
<dbReference type="STRING" id="35525.A0A164KST4"/>
<feature type="compositionally biased region" description="Polar residues" evidence="9">
    <location>
        <begin position="771"/>
        <end position="786"/>
    </location>
</feature>
<keyword evidence="3 8" id="KW-0812">Transmembrane</keyword>
<dbReference type="Pfam" id="PF07885">
    <property type="entry name" value="Ion_trans_2"/>
    <property type="match status" value="2"/>
</dbReference>
<keyword evidence="4 10" id="KW-1133">Transmembrane helix</keyword>
<dbReference type="InterPro" id="IPR003280">
    <property type="entry name" value="2pore_dom_K_chnl"/>
</dbReference>
<evidence type="ECO:0000256" key="9">
    <source>
        <dbReference type="SAM" id="MobiDB-lite"/>
    </source>
</evidence>
<keyword evidence="5 8" id="KW-0406">Ion transport</keyword>
<evidence type="ECO:0000313" key="14">
    <source>
        <dbReference type="Proteomes" id="UP000076858"/>
    </source>
</evidence>
<reference evidence="13 14" key="1">
    <citation type="submission" date="2016-03" db="EMBL/GenBank/DDBJ databases">
        <title>EvidentialGene: Evidence-directed Construction of Genes on Genomes.</title>
        <authorList>
            <person name="Gilbert D.G."/>
            <person name="Choi J.-H."/>
            <person name="Mockaitis K."/>
            <person name="Colbourne J."/>
            <person name="Pfrender M."/>
        </authorList>
    </citation>
    <scope>NUCLEOTIDE SEQUENCE [LARGE SCALE GENOMIC DNA]</scope>
    <source>
        <strain evidence="13 14">Xinb3</strain>
        <tissue evidence="13">Complete organism</tissue>
    </source>
</reference>
<evidence type="ECO:0000256" key="4">
    <source>
        <dbReference type="ARBA" id="ARBA00022989"/>
    </source>
</evidence>
<gene>
    <name evidence="13" type="ORF">APZ42_033663</name>
</gene>
<evidence type="ECO:0000256" key="3">
    <source>
        <dbReference type="ARBA" id="ARBA00022692"/>
    </source>
</evidence>
<dbReference type="Pfam" id="PF02469">
    <property type="entry name" value="Fasciclin"/>
    <property type="match status" value="1"/>
</dbReference>
<protein>
    <recommendedName>
        <fullName evidence="12">FAS1 domain-containing protein</fullName>
    </recommendedName>
</protein>
<feature type="signal peptide" evidence="11">
    <location>
        <begin position="1"/>
        <end position="25"/>
    </location>
</feature>
<dbReference type="EMBL" id="LRGB01003257">
    <property type="protein sequence ID" value="KZS03503.1"/>
    <property type="molecule type" value="Genomic_DNA"/>
</dbReference>
<keyword evidence="2 8" id="KW-0813">Transport</keyword>
<evidence type="ECO:0000313" key="13">
    <source>
        <dbReference type="EMBL" id="KZS03503.1"/>
    </source>
</evidence>
<accession>A0A164KST4</accession>
<keyword evidence="6 10" id="KW-0472">Membrane</keyword>
<evidence type="ECO:0000256" key="6">
    <source>
        <dbReference type="ARBA" id="ARBA00023136"/>
    </source>
</evidence>
<dbReference type="InterPro" id="IPR013099">
    <property type="entry name" value="K_chnl_dom"/>
</dbReference>
<dbReference type="GO" id="GO:0005886">
    <property type="term" value="C:plasma membrane"/>
    <property type="evidence" value="ECO:0007669"/>
    <property type="project" value="TreeGrafter"/>
</dbReference>
<dbReference type="GO" id="GO:0015271">
    <property type="term" value="F:outward rectifier potassium channel activity"/>
    <property type="evidence" value="ECO:0007669"/>
    <property type="project" value="TreeGrafter"/>
</dbReference>
<evidence type="ECO:0000256" key="5">
    <source>
        <dbReference type="ARBA" id="ARBA00023065"/>
    </source>
</evidence>
<keyword evidence="7 8" id="KW-0407">Ion channel</keyword>
<name>A0A164KST4_9CRUS</name>
<evidence type="ECO:0000256" key="1">
    <source>
        <dbReference type="ARBA" id="ARBA00004141"/>
    </source>
</evidence>
<evidence type="ECO:0000256" key="2">
    <source>
        <dbReference type="ARBA" id="ARBA00022448"/>
    </source>
</evidence>
<feature type="compositionally biased region" description="Acidic residues" evidence="9">
    <location>
        <begin position="756"/>
        <end position="766"/>
    </location>
</feature>
<keyword evidence="14" id="KW-1185">Reference proteome</keyword>
<organism evidence="13 14">
    <name type="scientific">Daphnia magna</name>
    <dbReference type="NCBI Taxonomy" id="35525"/>
    <lineage>
        <taxon>Eukaryota</taxon>
        <taxon>Metazoa</taxon>
        <taxon>Ecdysozoa</taxon>
        <taxon>Arthropoda</taxon>
        <taxon>Crustacea</taxon>
        <taxon>Branchiopoda</taxon>
        <taxon>Diplostraca</taxon>
        <taxon>Cladocera</taxon>
        <taxon>Anomopoda</taxon>
        <taxon>Daphniidae</taxon>
        <taxon>Daphnia</taxon>
    </lineage>
</organism>
<comment type="caution">
    <text evidence="13">The sequence shown here is derived from an EMBL/GenBank/DDBJ whole genome shotgun (WGS) entry which is preliminary data.</text>
</comment>
<proteinExistence type="inferred from homology"/>
<dbReference type="InterPro" id="IPR036378">
    <property type="entry name" value="FAS1_dom_sf"/>
</dbReference>
<evidence type="ECO:0000256" key="7">
    <source>
        <dbReference type="ARBA" id="ARBA00023303"/>
    </source>
</evidence>